<sequence length="83" mass="9409">MSTQVNQDLYRRPGGVLGAGFCNAPHPGNPPADFDGDDGDWVWCRRFKHGEDSPHRAFKFSIKEPDEWFTPVELDEHPDAPPF</sequence>
<gene>
    <name evidence="1" type="primary">27</name>
    <name evidence="1" type="ORF">PBI_MOSMORIS_27</name>
</gene>
<evidence type="ECO:0000313" key="2">
    <source>
        <dbReference type="Proteomes" id="UP000024435"/>
    </source>
</evidence>
<proteinExistence type="predicted"/>
<dbReference type="EMBL" id="KJ538721">
    <property type="protein sequence ID" value="AHY84101.1"/>
    <property type="molecule type" value="Genomic_DNA"/>
</dbReference>
<dbReference type="RefSeq" id="YP_009031537.1">
    <property type="nucleotide sequence ID" value="NC_024138.1"/>
</dbReference>
<dbReference type="KEGG" id="vg:19487465"/>
<dbReference type="Proteomes" id="UP000024435">
    <property type="component" value="Segment"/>
</dbReference>
<keyword evidence="2" id="KW-1185">Reference proteome</keyword>
<accession>A0A023ZWA8</accession>
<evidence type="ECO:0000313" key="1">
    <source>
        <dbReference type="EMBL" id="AHY84101.1"/>
    </source>
</evidence>
<protein>
    <submittedName>
        <fullName evidence="1">Uncharacterized protein</fullName>
    </submittedName>
</protein>
<dbReference type="GeneID" id="19487465"/>
<organism evidence="1 2">
    <name type="scientific">Mycobacterium phage MosMoris</name>
    <dbReference type="NCBI Taxonomy" id="1471542"/>
    <lineage>
        <taxon>Viruses</taxon>
        <taxon>Duplodnaviria</taxon>
        <taxon>Heunggongvirae</taxon>
        <taxon>Uroviricota</taxon>
        <taxon>Caudoviricetes</taxon>
        <taxon>Marvinvirus</taxon>
        <taxon>Marvinvirus mosmoris</taxon>
    </lineage>
</organism>
<reference evidence="1 2" key="1">
    <citation type="submission" date="2014-03" db="EMBL/GenBank/DDBJ databases">
        <authorList>
            <person name="Bragg J."/>
            <person name="Dehn A."/>
            <person name="Hefner M."/>
            <person name="McHugh D."/>
            <person name="Petersen P."/>
            <person name="Zeba F."/>
            <person name="Zegers G.P."/>
            <person name="Page S.T."/>
            <person name="Bradley K.W."/>
            <person name="Clarke D.Q."/>
            <person name="Lewis M.F."/>
            <person name="Barker L.P."/>
            <person name="Bailey C."/>
            <person name="Asai D.J."/>
            <person name="Garber M.L."/>
            <person name="Bowman C.A."/>
            <person name="Russell D.A."/>
            <person name="Pope W.H."/>
            <person name="Jacobs-Sera D."/>
            <person name="Hendrix R.W."/>
            <person name="Hatfull G.F."/>
        </authorList>
    </citation>
    <scope>NUCLEOTIDE SEQUENCE [LARGE SCALE GENOMIC DNA]</scope>
</reference>
<name>A0A023ZWA8_9CAUD</name>